<dbReference type="Gene3D" id="2.40.50.100">
    <property type="match status" value="3"/>
</dbReference>
<comment type="cofactor">
    <cofactor evidence="11">
        <name>Mg(2+)</name>
        <dbReference type="ChEBI" id="CHEBI:18420"/>
    </cofactor>
    <text evidence="11">Binds 1 Mg(2+) ion per subunit.</text>
</comment>
<dbReference type="InterPro" id="IPR042102">
    <property type="entry name" value="RNA_pol_Rpb1_3_sf"/>
</dbReference>
<dbReference type="InterPro" id="IPR007083">
    <property type="entry name" value="RNA_pol_Rpb1_4"/>
</dbReference>
<evidence type="ECO:0000256" key="5">
    <source>
        <dbReference type="ARBA" id="ARBA00022695"/>
    </source>
</evidence>
<feature type="binding site" evidence="11">
    <location>
        <position position="70"/>
    </location>
    <ligand>
        <name>Zn(2+)</name>
        <dbReference type="ChEBI" id="CHEBI:29105"/>
        <label>1</label>
    </ligand>
</feature>
<dbReference type="Gene3D" id="1.10.40.90">
    <property type="match status" value="1"/>
</dbReference>
<dbReference type="FunFam" id="1.10.132.30:FF:000003">
    <property type="entry name" value="DNA-directed RNA polymerase subunit beta"/>
    <property type="match status" value="1"/>
</dbReference>
<dbReference type="InterPro" id="IPR038120">
    <property type="entry name" value="Rpb1_funnel_sf"/>
</dbReference>
<evidence type="ECO:0000313" key="14">
    <source>
        <dbReference type="EMBL" id="AGH98863.1"/>
    </source>
</evidence>
<dbReference type="KEGG" id="man:A11S_2063"/>
<organism evidence="14 15">
    <name type="scientific">Micavibrio aeruginosavorus EPB</name>
    <dbReference type="NCBI Taxonomy" id="349215"/>
    <lineage>
        <taxon>Bacteria</taxon>
        <taxon>Pseudomonadati</taxon>
        <taxon>Bdellovibrionota</taxon>
        <taxon>Bdellovibrionia</taxon>
        <taxon>Bdellovibrionales</taxon>
        <taxon>Pseudobdellovibrionaceae</taxon>
        <taxon>Micavibrio</taxon>
    </lineage>
</organism>
<evidence type="ECO:0000256" key="9">
    <source>
        <dbReference type="ARBA" id="ARBA00023163"/>
    </source>
</evidence>
<feature type="binding site" evidence="11">
    <location>
        <position position="884"/>
    </location>
    <ligand>
        <name>Zn(2+)</name>
        <dbReference type="ChEBI" id="CHEBI:29105"/>
        <label>2</label>
    </ligand>
</feature>
<dbReference type="Gene3D" id="1.10.132.30">
    <property type="match status" value="1"/>
</dbReference>
<dbReference type="FunFam" id="1.10.40.90:FF:000001">
    <property type="entry name" value="DNA-directed RNA polymerase subunit beta"/>
    <property type="match status" value="1"/>
</dbReference>
<dbReference type="SUPFAM" id="SSF64484">
    <property type="entry name" value="beta and beta-prime subunits of DNA dependent RNA-polymerase"/>
    <property type="match status" value="1"/>
</dbReference>
<keyword evidence="6 11" id="KW-0479">Metal-binding</keyword>
<feature type="domain" description="RNA polymerase N-terminal" evidence="13">
    <location>
        <begin position="236"/>
        <end position="515"/>
    </location>
</feature>
<keyword evidence="3 11" id="KW-0240">DNA-directed RNA polymerase</keyword>
<dbReference type="PANTHER" id="PTHR19376">
    <property type="entry name" value="DNA-DIRECTED RNA POLYMERASE"/>
    <property type="match status" value="1"/>
</dbReference>
<dbReference type="InterPro" id="IPR006592">
    <property type="entry name" value="RNA_pol_N"/>
</dbReference>
<feature type="binding site" evidence="11">
    <location>
        <position position="72"/>
    </location>
    <ligand>
        <name>Zn(2+)</name>
        <dbReference type="ChEBI" id="CHEBI:29105"/>
        <label>1</label>
    </ligand>
</feature>
<evidence type="ECO:0000256" key="4">
    <source>
        <dbReference type="ARBA" id="ARBA00022679"/>
    </source>
</evidence>
<dbReference type="GO" id="GO:0003677">
    <property type="term" value="F:DNA binding"/>
    <property type="evidence" value="ECO:0007669"/>
    <property type="project" value="UniProtKB-UniRule"/>
</dbReference>
<feature type="binding site" evidence="11">
    <location>
        <position position="88"/>
    </location>
    <ligand>
        <name>Zn(2+)</name>
        <dbReference type="ChEBI" id="CHEBI:29105"/>
        <label>1</label>
    </ligand>
</feature>
<evidence type="ECO:0000256" key="8">
    <source>
        <dbReference type="ARBA" id="ARBA00022842"/>
    </source>
</evidence>
<keyword evidence="7 11" id="KW-0862">Zinc</keyword>
<gene>
    <name evidence="11" type="primary">rpoC</name>
    <name evidence="14" type="ORF">A11S_2063</name>
</gene>
<dbReference type="InterPro" id="IPR007066">
    <property type="entry name" value="RNA_pol_Rpb1_3"/>
</dbReference>
<evidence type="ECO:0000313" key="15">
    <source>
        <dbReference type="Proteomes" id="UP000011932"/>
    </source>
</evidence>
<dbReference type="Gene3D" id="1.10.150.390">
    <property type="match status" value="1"/>
</dbReference>
<dbReference type="GO" id="GO:0006351">
    <property type="term" value="P:DNA-templated transcription"/>
    <property type="evidence" value="ECO:0007669"/>
    <property type="project" value="UniProtKB-UniRule"/>
</dbReference>
<dbReference type="OrthoDB" id="9815296at2"/>
<keyword evidence="8 11" id="KW-0460">Magnesium</keyword>
<dbReference type="Proteomes" id="UP000011932">
    <property type="component" value="Chromosome"/>
</dbReference>
<dbReference type="Gene3D" id="1.10.1790.20">
    <property type="match status" value="1"/>
</dbReference>
<name>M4VI34_9BACT</name>
<evidence type="ECO:0000256" key="1">
    <source>
        <dbReference type="ARBA" id="ARBA00007616"/>
    </source>
</evidence>
<feature type="binding site" evidence="11">
    <location>
        <position position="461"/>
    </location>
    <ligand>
        <name>Mg(2+)</name>
        <dbReference type="ChEBI" id="CHEBI:18420"/>
    </ligand>
</feature>
<reference evidence="14 15" key="1">
    <citation type="journal article" date="2013" name="ISME J.">
        <title>By their genes ye shall know them: genomic signatures of predatory bacteria.</title>
        <authorList>
            <person name="Pasternak Z."/>
            <person name="Pietrokovski S."/>
            <person name="Rotem O."/>
            <person name="Gophna U."/>
            <person name="Lurie-Weinberger M.N."/>
            <person name="Jurkevitch E."/>
        </authorList>
    </citation>
    <scope>NUCLEOTIDE SEQUENCE [LARGE SCALE GENOMIC DNA]</scope>
    <source>
        <strain evidence="14">EPB</strain>
    </source>
</reference>
<evidence type="ECO:0000256" key="3">
    <source>
        <dbReference type="ARBA" id="ARBA00022478"/>
    </source>
</evidence>
<evidence type="ECO:0000256" key="6">
    <source>
        <dbReference type="ARBA" id="ARBA00022723"/>
    </source>
</evidence>
<dbReference type="HOGENOM" id="CLU_000524_3_1_5"/>
<dbReference type="STRING" id="349215.A11S_2063"/>
<dbReference type="Pfam" id="PF00623">
    <property type="entry name" value="RNA_pol_Rpb1_2"/>
    <property type="match status" value="1"/>
</dbReference>
<dbReference type="RefSeq" id="WP_015468380.1">
    <property type="nucleotide sequence ID" value="NC_020812.1"/>
</dbReference>
<dbReference type="EMBL" id="CP003538">
    <property type="protein sequence ID" value="AGH98863.1"/>
    <property type="molecule type" value="Genomic_DNA"/>
</dbReference>
<comment type="subunit">
    <text evidence="11">The RNAP catalytic core consists of 2 alpha, 1 beta, 1 beta' and 1 omega subunit. When a sigma factor is associated with the core the holoenzyme is formed, which can initiate transcription.</text>
</comment>
<evidence type="ECO:0000256" key="11">
    <source>
        <dbReference type="HAMAP-Rule" id="MF_01322"/>
    </source>
</evidence>
<dbReference type="GO" id="GO:0000287">
    <property type="term" value="F:magnesium ion binding"/>
    <property type="evidence" value="ECO:0007669"/>
    <property type="project" value="UniProtKB-UniRule"/>
</dbReference>
<feature type="binding site" evidence="11">
    <location>
        <position position="877"/>
    </location>
    <ligand>
        <name>Zn(2+)</name>
        <dbReference type="ChEBI" id="CHEBI:29105"/>
        <label>2</label>
    </ligand>
</feature>
<sequence>MNELMNLFGQPTGPQSFDSIRISIASPEQILSWSFGEVKKPETINYRTFKPEKDGLFCARIFGPIKDYECICGKYKRMKFKGIICEKCGVEVTLTKVRRERMGHIQLASPVAHIWFLKSLPSRIGLMMDMTLKELEKVLYFESYIVLEPGMTPLKPLQLLTEEEFMDAQDQYGDESFEAGIGAEALKKLMTAIDLDAEKIKVEEDLRETSSEAKRKKLVKRLKLIESFLESGTRPEWMIMDVVPVLPPELRPLVPLDGGRFATSDLNDLYRRVINRNNRLKRLIELRAPDIIVRNEKRMLQEAVDALFDNGRRGRVITGANKRPLKSLSDMLKGKQGRFRQNLLGKRVDYSGRSVITVGPELKLHQCGLPKKMALELFKPFIYHKLELYGLATTVKAAKRMVEKERPEVWDILEEVIREHPVMLNRAPTLHRLGIQAFEPTLIEGKAIQLHPLVCTAFNADFDGDQMAVHVPLSIESQLEARCLMMSTNNILSPANGKPIIVPSQDIVLGLYYLSIALDKQKGEGMIFRGVGEIQHAIAEGHLSLHAKIKCRYHTVDENNQPVTLIVDSTPGRMMISELFPRHPELPFSLINQSLTKKEVSNLIDMVYRHGGQKEAVIFCDRMMKLGFRHACQAGISFGKDDMIIPVAKEALVKEAEDKVKEFERQYQDGLITKGEKYNKVVDIWSKCTDDVADAMMKGISSYADGTMNSVYMMAHSGARGSAAQIRQLAGMRGLMAKPSGEIIETPIISNFKEGLSVLEYFNSTHGARKGLADTALKTANSGYLTRRLVDVAQDAIITQHDCGTDKGVTMRAVMSGADVIVNLGERILGRTAAVDVKNPLSGEMLVAQGDLIDEVKAEMIETAGVDSVLVRSVLTCESAIGVCGKCYGRDLARGTPVNVGEAVGVMAAQSIGEPGTQLTMRTFHIGGAAQRGAEKSSVEAPVEGTIEIRHHNVVKNSEGVTIVMGRNTEVVVRDAKGNEKLAQRLPYGSRLLVNEGDKVKPAQKLAEWDPYTIPILTEKDGVAHYYDLVEGLSISEKTDEATGISSKVVIDWRSQPKGGTLKPRVSLLDAKGKVITLPNGLPANYYLSVDTILSVENGAEVRAGDIIGRIPRETSKTRDITGGLPRVAELFEARKPKDFAIISEIDGQVEFGKDYKSKRRLIVKPADAQAEAREYLIPKGRHLAVHEGDFVRRGDALLDGAMVPHDILDVMGVEALSDYLTQEIQDVYRLQGVKINDKHIEVIVRQMLQKTEILTPGDTTFLVGEQVDRDEFEITNQKYIEAGKIPATGKPILQGITKASLQTKSFISAASFQETTRVLTEAATQGKMDTLNGLKENVIVGRLIPAGTGSYINQVKKLAAQRDQLAIAAQQEAEALAHADMPAMGDDAGMDKAANG</sequence>
<feature type="binding site" evidence="11">
    <location>
        <position position="463"/>
    </location>
    <ligand>
        <name>Mg(2+)</name>
        <dbReference type="ChEBI" id="CHEBI:18420"/>
    </ligand>
</feature>
<evidence type="ECO:0000259" key="13">
    <source>
        <dbReference type="SMART" id="SM00663"/>
    </source>
</evidence>
<comment type="catalytic activity">
    <reaction evidence="10 11 12">
        <text>RNA(n) + a ribonucleoside 5'-triphosphate = RNA(n+1) + diphosphate</text>
        <dbReference type="Rhea" id="RHEA:21248"/>
        <dbReference type="Rhea" id="RHEA-COMP:14527"/>
        <dbReference type="Rhea" id="RHEA-COMP:17342"/>
        <dbReference type="ChEBI" id="CHEBI:33019"/>
        <dbReference type="ChEBI" id="CHEBI:61557"/>
        <dbReference type="ChEBI" id="CHEBI:140395"/>
        <dbReference type="EC" id="2.7.7.6"/>
    </reaction>
</comment>
<keyword evidence="5 11" id="KW-0548">Nucleotidyltransferase</keyword>
<feature type="binding site" evidence="11">
    <location>
        <position position="465"/>
    </location>
    <ligand>
        <name>Mg(2+)</name>
        <dbReference type="ChEBI" id="CHEBI:18420"/>
    </ligand>
</feature>
<dbReference type="SMART" id="SM00663">
    <property type="entry name" value="RPOLA_N"/>
    <property type="match status" value="1"/>
</dbReference>
<dbReference type="InterPro" id="IPR007081">
    <property type="entry name" value="RNA_pol_Rpb1_5"/>
</dbReference>
<dbReference type="PANTHER" id="PTHR19376:SF54">
    <property type="entry name" value="DNA-DIRECTED RNA POLYMERASE SUBUNIT BETA"/>
    <property type="match status" value="1"/>
</dbReference>
<dbReference type="Gene3D" id="2.40.40.20">
    <property type="match status" value="1"/>
</dbReference>
<feature type="binding site" evidence="11">
    <location>
        <position position="887"/>
    </location>
    <ligand>
        <name>Zn(2+)</name>
        <dbReference type="ChEBI" id="CHEBI:29105"/>
        <label>2</label>
    </ligand>
</feature>
<dbReference type="NCBIfam" id="TIGR02386">
    <property type="entry name" value="rpoC_TIGR"/>
    <property type="match status" value="1"/>
</dbReference>
<dbReference type="GO" id="GO:0000428">
    <property type="term" value="C:DNA-directed RNA polymerase complex"/>
    <property type="evidence" value="ECO:0007669"/>
    <property type="project" value="UniProtKB-KW"/>
</dbReference>
<proteinExistence type="inferred from homology"/>
<dbReference type="InterPro" id="IPR044893">
    <property type="entry name" value="RNA_pol_Rpb1_clamp_domain"/>
</dbReference>
<evidence type="ECO:0000256" key="7">
    <source>
        <dbReference type="ARBA" id="ARBA00022833"/>
    </source>
</evidence>
<evidence type="ECO:0000256" key="12">
    <source>
        <dbReference type="RuleBase" id="RU004279"/>
    </source>
</evidence>
<dbReference type="CDD" id="cd02655">
    <property type="entry name" value="RNAP_beta'_C"/>
    <property type="match status" value="1"/>
</dbReference>
<dbReference type="Pfam" id="PF04998">
    <property type="entry name" value="RNA_pol_Rpb1_5"/>
    <property type="match status" value="1"/>
</dbReference>
<dbReference type="GO" id="GO:0008270">
    <property type="term" value="F:zinc ion binding"/>
    <property type="evidence" value="ECO:0007669"/>
    <property type="project" value="UniProtKB-UniRule"/>
</dbReference>
<dbReference type="Gene3D" id="1.10.274.100">
    <property type="entry name" value="RNA polymerase Rpb1, domain 3"/>
    <property type="match status" value="1"/>
</dbReference>
<comment type="similarity">
    <text evidence="2">In the C-terminal section; belongs to the RNA polymerase beta' chain family.</text>
</comment>
<dbReference type="CDD" id="cd01609">
    <property type="entry name" value="RNAP_beta'_N"/>
    <property type="match status" value="1"/>
</dbReference>
<protein>
    <recommendedName>
        <fullName evidence="11">DNA-directed RNA polymerase subunit beta'</fullName>
        <shortName evidence="11">RNAP subunit beta'</shortName>
        <ecNumber evidence="11">2.7.7.6</ecNumber>
    </recommendedName>
    <alternativeName>
        <fullName evidence="11">RNA polymerase subunit beta'</fullName>
    </alternativeName>
    <alternativeName>
        <fullName evidence="11">Transcriptase subunit beta'</fullName>
    </alternativeName>
</protein>
<dbReference type="InterPro" id="IPR007080">
    <property type="entry name" value="RNA_pol_Rpb1_1"/>
</dbReference>
<dbReference type="InterPro" id="IPR012754">
    <property type="entry name" value="DNA-dir_RpoC_beta_prime_bact"/>
</dbReference>
<keyword evidence="9 11" id="KW-0804">Transcription</keyword>
<dbReference type="InterPro" id="IPR000722">
    <property type="entry name" value="RNA_pol_asu"/>
</dbReference>
<dbReference type="Pfam" id="PF04997">
    <property type="entry name" value="RNA_pol_Rpb1_1"/>
    <property type="match status" value="1"/>
</dbReference>
<comment type="cofactor">
    <cofactor evidence="11">
        <name>Zn(2+)</name>
        <dbReference type="ChEBI" id="CHEBI:29105"/>
    </cofactor>
    <text evidence="11">Binds 2 Zn(2+) ions per subunit.</text>
</comment>
<dbReference type="EC" id="2.7.7.6" evidence="11"/>
<feature type="binding site" evidence="11">
    <location>
        <position position="85"/>
    </location>
    <ligand>
        <name>Zn(2+)</name>
        <dbReference type="ChEBI" id="CHEBI:29105"/>
        <label>1</label>
    </ligand>
</feature>
<dbReference type="GO" id="GO:0003899">
    <property type="term" value="F:DNA-directed RNA polymerase activity"/>
    <property type="evidence" value="ECO:0007669"/>
    <property type="project" value="UniProtKB-UniRule"/>
</dbReference>
<evidence type="ECO:0000256" key="10">
    <source>
        <dbReference type="ARBA" id="ARBA00048552"/>
    </source>
</evidence>
<comment type="similarity">
    <text evidence="1">In the N-terminal section; belongs to the RNA polymerase beta chain family.</text>
</comment>
<dbReference type="HAMAP" id="MF_01322">
    <property type="entry name" value="RNApol_bact_RpoC"/>
    <property type="match status" value="1"/>
</dbReference>
<feature type="binding site" evidence="11">
    <location>
        <position position="803"/>
    </location>
    <ligand>
        <name>Zn(2+)</name>
        <dbReference type="ChEBI" id="CHEBI:29105"/>
        <label>2</label>
    </ligand>
</feature>
<evidence type="ECO:0000256" key="2">
    <source>
        <dbReference type="ARBA" id="ARBA00009839"/>
    </source>
</evidence>
<dbReference type="Pfam" id="PF04983">
    <property type="entry name" value="RNA_pol_Rpb1_3"/>
    <property type="match status" value="1"/>
</dbReference>
<dbReference type="Pfam" id="PF05000">
    <property type="entry name" value="RNA_pol_Rpb1_4"/>
    <property type="match status" value="1"/>
</dbReference>
<accession>M4VI34</accession>
<comment type="function">
    <text evidence="11 12">DNA-dependent RNA polymerase catalyzes the transcription of DNA into RNA using the four ribonucleoside triphosphates as substrates.</text>
</comment>
<comment type="similarity">
    <text evidence="11 12">Belongs to the RNA polymerase beta' chain family.</text>
</comment>
<dbReference type="InterPro" id="IPR045867">
    <property type="entry name" value="DNA-dir_RpoC_beta_prime"/>
</dbReference>
<dbReference type="Gene3D" id="4.10.860.120">
    <property type="entry name" value="RNA polymerase II, clamp domain"/>
    <property type="match status" value="1"/>
</dbReference>
<dbReference type="PATRIC" id="fig|349215.9.peg.2007"/>
<keyword evidence="4 11" id="KW-0808">Transferase</keyword>